<gene>
    <name evidence="2" type="ORF">PBS001_LOCUS880</name>
</gene>
<accession>A0ABN8CPR6</accession>
<dbReference type="InterPro" id="IPR001478">
    <property type="entry name" value="PDZ"/>
</dbReference>
<evidence type="ECO:0000259" key="1">
    <source>
        <dbReference type="PROSITE" id="PS50106"/>
    </source>
</evidence>
<dbReference type="EMBL" id="CAKLCB010000051">
    <property type="protein sequence ID" value="CAH0514104.1"/>
    <property type="molecule type" value="Genomic_DNA"/>
</dbReference>
<dbReference type="InterPro" id="IPR036034">
    <property type="entry name" value="PDZ_sf"/>
</dbReference>
<dbReference type="Proteomes" id="UP001158986">
    <property type="component" value="Unassembled WGS sequence"/>
</dbReference>
<comment type="caution">
    <text evidence="2">The sequence shown here is derived from an EMBL/GenBank/DDBJ whole genome shotgun (WGS) entry which is preliminary data.</text>
</comment>
<evidence type="ECO:0000313" key="3">
    <source>
        <dbReference type="Proteomes" id="UP001158986"/>
    </source>
</evidence>
<evidence type="ECO:0000313" key="2">
    <source>
        <dbReference type="EMBL" id="CAH0514104.1"/>
    </source>
</evidence>
<dbReference type="Gene3D" id="2.30.42.10">
    <property type="match status" value="1"/>
</dbReference>
<protein>
    <recommendedName>
        <fullName evidence="1">PDZ domain-containing protein</fullName>
    </recommendedName>
</protein>
<name>A0ABN8CPR6_9STRA</name>
<dbReference type="SMART" id="SM00228">
    <property type="entry name" value="PDZ"/>
    <property type="match status" value="1"/>
</dbReference>
<keyword evidence="3" id="KW-1185">Reference proteome</keyword>
<dbReference type="Pfam" id="PF00595">
    <property type="entry name" value="PDZ"/>
    <property type="match status" value="1"/>
</dbReference>
<sequence length="197" mass="22265">MNQLSSCSIRVIDLDDGSVRSILWDPNVPDQVFESLVESQLRVQFGVSDEAWVDLIDTANSSLVHITKDVLSNMKDSLCLCLSPKTEALAPMKTTEVFEVVFHDRSLGMTIREQNESVIVNHLKRKPDGSLGEAEASGRIQPNDVIYKVNGARTVGRSYDNVVQMLQTQTRPLSIQFFRPFRREGLLQWNFEARVLI</sequence>
<proteinExistence type="predicted"/>
<dbReference type="CDD" id="cd00136">
    <property type="entry name" value="PDZ_canonical"/>
    <property type="match status" value="1"/>
</dbReference>
<dbReference type="SUPFAM" id="SSF50156">
    <property type="entry name" value="PDZ domain-like"/>
    <property type="match status" value="1"/>
</dbReference>
<reference evidence="2 3" key="1">
    <citation type="submission" date="2021-11" db="EMBL/GenBank/DDBJ databases">
        <authorList>
            <person name="Islam A."/>
            <person name="Islam S."/>
            <person name="Flora M.S."/>
            <person name="Rahman M."/>
            <person name="Ziaur R.M."/>
            <person name="Epstein J.H."/>
            <person name="Hassan M."/>
            <person name="Klassen M."/>
            <person name="Woodard K."/>
            <person name="Webb A."/>
            <person name="Webby R.J."/>
            <person name="El Zowalaty M.E."/>
        </authorList>
    </citation>
    <scope>NUCLEOTIDE SEQUENCE [LARGE SCALE GENOMIC DNA]</scope>
    <source>
        <strain evidence="2">Pbs1</strain>
    </source>
</reference>
<dbReference type="PROSITE" id="PS50106">
    <property type="entry name" value="PDZ"/>
    <property type="match status" value="1"/>
</dbReference>
<feature type="domain" description="PDZ" evidence="1">
    <location>
        <begin position="107"/>
        <end position="181"/>
    </location>
</feature>
<organism evidence="2 3">
    <name type="scientific">Peronospora belbahrii</name>
    <dbReference type="NCBI Taxonomy" id="622444"/>
    <lineage>
        <taxon>Eukaryota</taxon>
        <taxon>Sar</taxon>
        <taxon>Stramenopiles</taxon>
        <taxon>Oomycota</taxon>
        <taxon>Peronosporomycetes</taxon>
        <taxon>Peronosporales</taxon>
        <taxon>Peronosporaceae</taxon>
        <taxon>Peronospora</taxon>
    </lineage>
</organism>